<sequence>MDIGARIERRRATTPVTNLVVEWNALSPVVHVPNPVGRGSTLERLLDALDPLFDDRLPPTIHLHGPPGAGKSALVSALFSQLSERLSPTHGTIQTTTRGSNEGNFNFVYIDARRSNTVFRLYRSILDALTEKHVPERGIGTGVLRRQLAATVAQSNPDVVVAVDHVDECETLASEEIVELFDGMSESLSVLTVGRERSSGERTLEIPAYSTHELADIVTERASQGLQQGVLEHAQVKTLAEWADGDAHDALAALFGAVTLAVKEDSNRINDRYLTAAMDAVPRNAVPLGIVLSLPEKRRSVLGKLLELDDCACASVETSAAAIAAETNLSVGTVTRYLYELAEAGVLERIAATDSKRSGRRPSKLEPRFPTLVFRALHDE</sequence>
<name>A0AAV3UEH9_9EURY</name>
<dbReference type="PANTHER" id="PTHR10763">
    <property type="entry name" value="CELL DIVISION CONTROL PROTEIN 6-RELATED"/>
    <property type="match status" value="1"/>
</dbReference>
<feature type="domain" description="Orc1-like AAA ATPase" evidence="4">
    <location>
        <begin position="35"/>
        <end position="191"/>
    </location>
</feature>
<dbReference type="Gene3D" id="1.10.10.10">
    <property type="entry name" value="Winged helix-like DNA-binding domain superfamily/Winged helix DNA-binding domain"/>
    <property type="match status" value="1"/>
</dbReference>
<dbReference type="GO" id="GO:0005524">
    <property type="term" value="F:ATP binding"/>
    <property type="evidence" value="ECO:0007669"/>
    <property type="project" value="UniProtKB-KW"/>
</dbReference>
<comment type="caution">
    <text evidence="5">The sequence shown here is derived from an EMBL/GenBank/DDBJ whole genome shotgun (WGS) entry which is preliminary data.</text>
</comment>
<dbReference type="InterPro" id="IPR027417">
    <property type="entry name" value="P-loop_NTPase"/>
</dbReference>
<dbReference type="InterPro" id="IPR036390">
    <property type="entry name" value="WH_DNA-bd_sf"/>
</dbReference>
<gene>
    <name evidence="5" type="ORF">GCM10025751_08300</name>
</gene>
<organism evidence="5 6">
    <name type="scientific">Haladaptatus pallidirubidus</name>
    <dbReference type="NCBI Taxonomy" id="1008152"/>
    <lineage>
        <taxon>Archaea</taxon>
        <taxon>Methanobacteriati</taxon>
        <taxon>Methanobacteriota</taxon>
        <taxon>Stenosarchaea group</taxon>
        <taxon>Halobacteria</taxon>
        <taxon>Halobacteriales</taxon>
        <taxon>Haladaptataceae</taxon>
        <taxon>Haladaptatus</taxon>
    </lineage>
</organism>
<evidence type="ECO:0000256" key="1">
    <source>
        <dbReference type="ARBA" id="ARBA00022705"/>
    </source>
</evidence>
<protein>
    <submittedName>
        <fullName evidence="5">ATP-binding protein</fullName>
    </submittedName>
</protein>
<dbReference type="PANTHER" id="PTHR10763:SF22">
    <property type="entry name" value="ORC1-TYPE DNA REPLICATION PROTEIN"/>
    <property type="match status" value="1"/>
</dbReference>
<evidence type="ECO:0000256" key="2">
    <source>
        <dbReference type="ARBA" id="ARBA00022741"/>
    </source>
</evidence>
<keyword evidence="2" id="KW-0547">Nucleotide-binding</keyword>
<accession>A0AAV3UEH9</accession>
<dbReference type="GO" id="GO:0006260">
    <property type="term" value="P:DNA replication"/>
    <property type="evidence" value="ECO:0007669"/>
    <property type="project" value="UniProtKB-KW"/>
</dbReference>
<dbReference type="Gene3D" id="3.40.50.300">
    <property type="entry name" value="P-loop containing nucleotide triphosphate hydrolases"/>
    <property type="match status" value="1"/>
</dbReference>
<dbReference type="GeneID" id="68611381"/>
<dbReference type="InterPro" id="IPR036388">
    <property type="entry name" value="WH-like_DNA-bd_sf"/>
</dbReference>
<keyword evidence="6" id="KW-1185">Reference proteome</keyword>
<dbReference type="Gene3D" id="1.10.8.60">
    <property type="match status" value="1"/>
</dbReference>
<dbReference type="InterPro" id="IPR050311">
    <property type="entry name" value="ORC1/CDC6"/>
</dbReference>
<dbReference type="AlphaFoldDB" id="A0AAV3UEH9"/>
<evidence type="ECO:0000259" key="4">
    <source>
        <dbReference type="Pfam" id="PF13191"/>
    </source>
</evidence>
<dbReference type="SUPFAM" id="SSF52540">
    <property type="entry name" value="P-loop containing nucleoside triphosphate hydrolases"/>
    <property type="match status" value="1"/>
</dbReference>
<dbReference type="InterPro" id="IPR041664">
    <property type="entry name" value="AAA_16"/>
</dbReference>
<dbReference type="Proteomes" id="UP001501729">
    <property type="component" value="Unassembled WGS sequence"/>
</dbReference>
<keyword evidence="1" id="KW-0235">DNA replication</keyword>
<proteinExistence type="predicted"/>
<reference evidence="5 6" key="1">
    <citation type="journal article" date="2019" name="Int. J. Syst. Evol. Microbiol.">
        <title>The Global Catalogue of Microorganisms (GCM) 10K type strain sequencing project: providing services to taxonomists for standard genome sequencing and annotation.</title>
        <authorList>
            <consortium name="The Broad Institute Genomics Platform"/>
            <consortium name="The Broad Institute Genome Sequencing Center for Infectious Disease"/>
            <person name="Wu L."/>
            <person name="Ma J."/>
        </authorList>
    </citation>
    <scope>NUCLEOTIDE SEQUENCE [LARGE SCALE GENOMIC DNA]</scope>
    <source>
        <strain evidence="5 6">JCM 17504</strain>
    </source>
</reference>
<keyword evidence="3 5" id="KW-0067">ATP-binding</keyword>
<evidence type="ECO:0000313" key="5">
    <source>
        <dbReference type="EMBL" id="GAA5043502.1"/>
    </source>
</evidence>
<evidence type="ECO:0000256" key="3">
    <source>
        <dbReference type="ARBA" id="ARBA00022840"/>
    </source>
</evidence>
<evidence type="ECO:0000313" key="6">
    <source>
        <dbReference type="Proteomes" id="UP001501729"/>
    </source>
</evidence>
<dbReference type="Pfam" id="PF13191">
    <property type="entry name" value="AAA_16"/>
    <property type="match status" value="1"/>
</dbReference>
<dbReference type="SUPFAM" id="SSF46785">
    <property type="entry name" value="Winged helix' DNA-binding domain"/>
    <property type="match status" value="1"/>
</dbReference>
<dbReference type="EMBL" id="BAABKX010000001">
    <property type="protein sequence ID" value="GAA5043502.1"/>
    <property type="molecule type" value="Genomic_DNA"/>
</dbReference>
<dbReference type="RefSeq" id="WP_227775618.1">
    <property type="nucleotide sequence ID" value="NZ_BAABKX010000001.1"/>
</dbReference>